<reference evidence="3" key="1">
    <citation type="submission" date="2022-06" db="EMBL/GenBank/DDBJ databases">
        <title>Aquibacillus sp. a new bacterium isolated from soil saline samples.</title>
        <authorList>
            <person name="Galisteo C."/>
            <person name="De La Haba R."/>
            <person name="Sanchez-Porro C."/>
            <person name="Ventosa A."/>
        </authorList>
    </citation>
    <scope>NUCLEOTIDE SEQUENCE</scope>
    <source>
        <strain evidence="3">3ASR75-11</strain>
    </source>
</reference>
<keyword evidence="4" id="KW-1185">Reference proteome</keyword>
<evidence type="ECO:0000313" key="3">
    <source>
        <dbReference type="EMBL" id="MDC3425587.1"/>
    </source>
</evidence>
<dbReference type="InterPro" id="IPR019673">
    <property type="entry name" value="Spore_germination_GerPC"/>
</dbReference>
<protein>
    <submittedName>
        <fullName evidence="3">Spore germination protein GerPC</fullName>
    </submittedName>
</protein>
<organism evidence="3 4">
    <name type="scientific">Terrihalobacillus insolitus</name>
    <dbReference type="NCBI Taxonomy" id="2950438"/>
    <lineage>
        <taxon>Bacteria</taxon>
        <taxon>Bacillati</taxon>
        <taxon>Bacillota</taxon>
        <taxon>Bacilli</taxon>
        <taxon>Bacillales</taxon>
        <taxon>Bacillaceae</taxon>
        <taxon>Terrihalobacillus</taxon>
    </lineage>
</organism>
<gene>
    <name evidence="3" type="ORF">NC797_13855</name>
</gene>
<name>A0A9X4AML9_9BACI</name>
<evidence type="ECO:0000256" key="1">
    <source>
        <dbReference type="SAM" id="Coils"/>
    </source>
</evidence>
<dbReference type="Proteomes" id="UP001145050">
    <property type="component" value="Unassembled WGS sequence"/>
</dbReference>
<dbReference type="AlphaFoldDB" id="A0A9X4AML9"/>
<dbReference type="Pfam" id="PF10737">
    <property type="entry name" value="GerPC"/>
    <property type="match status" value="1"/>
</dbReference>
<evidence type="ECO:0000313" key="4">
    <source>
        <dbReference type="Proteomes" id="UP001145050"/>
    </source>
</evidence>
<dbReference type="EMBL" id="JAMQKB010000017">
    <property type="protein sequence ID" value="MDC3425587.1"/>
    <property type="molecule type" value="Genomic_DNA"/>
</dbReference>
<accession>A0A9X4AML9</accession>
<sequence>MNQWSDYLAQMNRYLQQQDERIKALEERVRTIEKDRKTANQTTIEKIEYNFDQLKIERLDGSLHIGISPEDLSKVEDMSLGQQSALSPYPISQSPSQSPYSEVDSFLSNEAPSLIEQEMRTQKKPNDPQFIQTIIEDIRKQLPTRIAHYERLAKEKGMSETELYHYVTEQVKGEIRDSLQAFFNQEQQKGEKEQ</sequence>
<keyword evidence="1" id="KW-0175">Coiled coil</keyword>
<evidence type="ECO:0000256" key="2">
    <source>
        <dbReference type="SAM" id="MobiDB-lite"/>
    </source>
</evidence>
<proteinExistence type="predicted"/>
<feature type="compositionally biased region" description="Low complexity" evidence="2">
    <location>
        <begin position="87"/>
        <end position="101"/>
    </location>
</feature>
<feature type="coiled-coil region" evidence="1">
    <location>
        <begin position="8"/>
        <end position="42"/>
    </location>
</feature>
<comment type="caution">
    <text evidence="3">The sequence shown here is derived from an EMBL/GenBank/DDBJ whole genome shotgun (WGS) entry which is preliminary data.</text>
</comment>
<feature type="region of interest" description="Disordered" evidence="2">
    <location>
        <begin position="85"/>
        <end position="105"/>
    </location>
</feature>
<dbReference type="RefSeq" id="WP_272437443.1">
    <property type="nucleotide sequence ID" value="NZ_JAMQKB010000017.1"/>
</dbReference>